<dbReference type="GO" id="GO:0005737">
    <property type="term" value="C:cytoplasm"/>
    <property type="evidence" value="ECO:0007669"/>
    <property type="project" value="UniProtKB-SubCell"/>
</dbReference>
<dbReference type="Gene3D" id="3.65.10.10">
    <property type="entry name" value="Enolpyruvate transferase domain"/>
    <property type="match status" value="3"/>
</dbReference>
<keyword evidence="3 7" id="KW-0028">Amino-acid biosynthesis</keyword>
<feature type="binding site" evidence="7">
    <location>
        <position position="170"/>
    </location>
    <ligand>
        <name>phosphoenolpyruvate</name>
        <dbReference type="ChEBI" id="CHEBI:58702"/>
    </ligand>
</feature>
<organism evidence="10 11">
    <name type="scientific">Rhizobium rhizogenes</name>
    <name type="common">Agrobacterium rhizogenes</name>
    <dbReference type="NCBI Taxonomy" id="359"/>
    <lineage>
        <taxon>Bacteria</taxon>
        <taxon>Pseudomonadati</taxon>
        <taxon>Pseudomonadota</taxon>
        <taxon>Alphaproteobacteria</taxon>
        <taxon>Hyphomicrobiales</taxon>
        <taxon>Rhizobiaceae</taxon>
        <taxon>Rhizobium/Agrobacterium group</taxon>
        <taxon>Rhizobium</taxon>
    </lineage>
</organism>
<comment type="catalytic activity">
    <reaction evidence="6">
        <text>3-phosphoshikimate + phosphoenolpyruvate = 5-O-(1-carboxyvinyl)-3-phosphoshikimate + phosphate</text>
        <dbReference type="Rhea" id="RHEA:21256"/>
        <dbReference type="ChEBI" id="CHEBI:43474"/>
        <dbReference type="ChEBI" id="CHEBI:57701"/>
        <dbReference type="ChEBI" id="CHEBI:58702"/>
        <dbReference type="ChEBI" id="CHEBI:145989"/>
        <dbReference type="EC" id="2.5.1.19"/>
    </reaction>
    <physiologicalReaction direction="left-to-right" evidence="6">
        <dbReference type="Rhea" id="RHEA:21257"/>
    </physiologicalReaction>
</comment>
<dbReference type="PANTHER" id="PTHR21090:SF5">
    <property type="entry name" value="PENTAFUNCTIONAL AROM POLYPEPTIDE"/>
    <property type="match status" value="1"/>
</dbReference>
<dbReference type="PANTHER" id="PTHR21090">
    <property type="entry name" value="AROM/DEHYDROQUINATE SYNTHASE"/>
    <property type="match status" value="1"/>
</dbReference>
<evidence type="ECO:0000256" key="1">
    <source>
        <dbReference type="ARBA" id="ARBA00004811"/>
    </source>
</evidence>
<comment type="pathway">
    <text evidence="1 7">Metabolic intermediate biosynthesis; chorismate biosynthesis; chorismate from D-erythrose 4-phosphate and phosphoenolpyruvate: step 6/7.</text>
</comment>
<feature type="binding site" evidence="7">
    <location>
        <position position="326"/>
    </location>
    <ligand>
        <name>phosphoenolpyruvate</name>
        <dbReference type="ChEBI" id="CHEBI:58702"/>
    </ligand>
</feature>
<feature type="binding site" evidence="7">
    <location>
        <position position="168"/>
    </location>
    <ligand>
        <name>3-phosphoshikimate</name>
        <dbReference type="ChEBI" id="CHEBI:145989"/>
    </ligand>
</feature>
<dbReference type="CDD" id="cd01556">
    <property type="entry name" value="EPSP_synthase"/>
    <property type="match status" value="1"/>
</dbReference>
<feature type="active site" description="Proton acceptor" evidence="7">
    <location>
        <position position="295"/>
    </location>
</feature>
<dbReference type="HAMAP" id="MF_00210">
    <property type="entry name" value="EPSP_synth"/>
    <property type="match status" value="1"/>
</dbReference>
<feature type="binding site" evidence="7">
    <location>
        <position position="28"/>
    </location>
    <ligand>
        <name>3-phosphoshikimate</name>
        <dbReference type="ChEBI" id="CHEBI:145989"/>
    </ligand>
</feature>
<keyword evidence="4 7" id="KW-0808">Transferase</keyword>
<dbReference type="InterPro" id="IPR013792">
    <property type="entry name" value="RNA3'P_cycl/enolpyr_Trfase_a/b"/>
</dbReference>
<reference evidence="10 11" key="1">
    <citation type="submission" date="2018-08" db="EMBL/GenBank/DDBJ databases">
        <title>Crown Gall in kiwifruit.</title>
        <authorList>
            <person name="Visnovsky S.B."/>
            <person name="Pitman A.R."/>
        </authorList>
    </citation>
    <scope>NUCLEOTIDE SEQUENCE [LARGE SCALE GENOMIC DNA]</scope>
    <source>
        <strain evidence="10 11">SBV_302_78_2</strain>
    </source>
</reference>
<feature type="region of interest" description="Disordered" evidence="8">
    <location>
        <begin position="1"/>
        <end position="20"/>
    </location>
</feature>
<dbReference type="InterPro" id="IPR006264">
    <property type="entry name" value="EPSP_synthase"/>
</dbReference>
<dbReference type="InterPro" id="IPR001986">
    <property type="entry name" value="Enolpyruvate_Tfrase_dom"/>
</dbReference>
<evidence type="ECO:0000256" key="3">
    <source>
        <dbReference type="ARBA" id="ARBA00022605"/>
    </source>
</evidence>
<feature type="binding site" evidence="7">
    <location>
        <position position="318"/>
    </location>
    <ligand>
        <name>3-phosphoshikimate</name>
        <dbReference type="ChEBI" id="CHEBI:145989"/>
    </ligand>
</feature>
<dbReference type="GO" id="GO:0003866">
    <property type="term" value="F:3-phosphoshikimate 1-carboxyvinyltransferase activity"/>
    <property type="evidence" value="ECO:0007669"/>
    <property type="project" value="UniProtKB-UniRule"/>
</dbReference>
<evidence type="ECO:0000313" key="11">
    <source>
        <dbReference type="Proteomes" id="UP000473658"/>
    </source>
</evidence>
<feature type="binding site" evidence="7">
    <location>
        <position position="373"/>
    </location>
    <ligand>
        <name>phosphoenolpyruvate</name>
        <dbReference type="ChEBI" id="CHEBI:58702"/>
    </ligand>
</feature>
<evidence type="ECO:0000313" key="10">
    <source>
        <dbReference type="EMBL" id="KAA3502924.1"/>
    </source>
</evidence>
<evidence type="ECO:0000256" key="4">
    <source>
        <dbReference type="ARBA" id="ARBA00022679"/>
    </source>
</evidence>
<comment type="subunit">
    <text evidence="7">Monomer.</text>
</comment>
<dbReference type="Proteomes" id="UP000473658">
    <property type="component" value="Unassembled WGS sequence"/>
</dbReference>
<evidence type="ECO:0000256" key="5">
    <source>
        <dbReference type="ARBA" id="ARBA00023141"/>
    </source>
</evidence>
<dbReference type="InterPro" id="IPR036968">
    <property type="entry name" value="Enolpyruvate_Tfrase_sf"/>
</dbReference>
<dbReference type="GO" id="GO:0009423">
    <property type="term" value="P:chorismate biosynthetic process"/>
    <property type="evidence" value="ECO:0007669"/>
    <property type="project" value="UniProtKB-UniRule"/>
</dbReference>
<comment type="similarity">
    <text evidence="2 7">Belongs to the EPSP synthase family.</text>
</comment>
<dbReference type="InterPro" id="IPR023193">
    <property type="entry name" value="EPSP_synthase_CS"/>
</dbReference>
<feature type="binding site" evidence="7">
    <location>
        <position position="170"/>
    </location>
    <ligand>
        <name>3-phosphoshikimate</name>
        <dbReference type="ChEBI" id="CHEBI:145989"/>
    </ligand>
</feature>
<comment type="function">
    <text evidence="7">Catalyzes the transfer of the enolpyruvyl moiety of phosphoenolpyruvate (PEP) to the 5-hydroxyl of shikimate-3-phosphate (S3P) to produce enolpyruvyl shikimate-3-phosphate and inorganic phosphate.</text>
</comment>
<feature type="binding site" evidence="7">
    <location>
        <position position="94"/>
    </location>
    <ligand>
        <name>phosphoenolpyruvate</name>
        <dbReference type="ChEBI" id="CHEBI:58702"/>
    </ligand>
</feature>
<dbReference type="AlphaFoldDB" id="A0AA88JRQ1"/>
<feature type="domain" description="Enolpyruvate transferase" evidence="9">
    <location>
        <begin position="286"/>
        <end position="407"/>
    </location>
</feature>
<dbReference type="EMBL" id="QRFF01000002">
    <property type="protein sequence ID" value="KAA3502924.1"/>
    <property type="molecule type" value="Genomic_DNA"/>
</dbReference>
<dbReference type="EC" id="2.5.1.19" evidence="7"/>
<dbReference type="GO" id="GO:0008652">
    <property type="term" value="P:amino acid biosynthetic process"/>
    <property type="evidence" value="ECO:0007669"/>
    <property type="project" value="UniProtKB-KW"/>
</dbReference>
<feature type="binding site" evidence="7">
    <location>
        <position position="24"/>
    </location>
    <ligand>
        <name>3-phosphoshikimate</name>
        <dbReference type="ChEBI" id="CHEBI:145989"/>
    </ligand>
</feature>
<comment type="subcellular location">
    <subcellularLocation>
        <location evidence="7">Cytoplasm</location>
    </subcellularLocation>
</comment>
<keyword evidence="7" id="KW-0963">Cytoplasm</keyword>
<dbReference type="GO" id="GO:0009073">
    <property type="term" value="P:aromatic amino acid family biosynthetic process"/>
    <property type="evidence" value="ECO:0007669"/>
    <property type="project" value="UniProtKB-KW"/>
</dbReference>
<accession>A0AA88JRQ1</accession>
<feature type="binding site" evidence="7">
    <location>
        <position position="122"/>
    </location>
    <ligand>
        <name>phosphoenolpyruvate</name>
        <dbReference type="ChEBI" id="CHEBI:58702"/>
    </ligand>
</feature>
<comment type="caution">
    <text evidence="7">Lacks conserved residue(s) required for the propagation of feature annotation.</text>
</comment>
<dbReference type="Pfam" id="PF00275">
    <property type="entry name" value="EPSP_synthase"/>
    <property type="match status" value="2"/>
</dbReference>
<feature type="binding site" evidence="7">
    <location>
        <position position="23"/>
    </location>
    <ligand>
        <name>3-phosphoshikimate</name>
        <dbReference type="ChEBI" id="CHEBI:145989"/>
    </ligand>
</feature>
<evidence type="ECO:0000256" key="7">
    <source>
        <dbReference type="HAMAP-Rule" id="MF_00210"/>
    </source>
</evidence>
<evidence type="ECO:0000256" key="8">
    <source>
        <dbReference type="SAM" id="MobiDB-lite"/>
    </source>
</evidence>
<feature type="domain" description="Enolpyruvate transferase" evidence="9">
    <location>
        <begin position="10"/>
        <end position="279"/>
    </location>
</feature>
<dbReference type="PIRSF" id="PIRSF000505">
    <property type="entry name" value="EPSPS"/>
    <property type="match status" value="1"/>
</dbReference>
<feature type="binding site" evidence="7">
    <location>
        <position position="295"/>
    </location>
    <ligand>
        <name>3-phosphoshikimate</name>
        <dbReference type="ChEBI" id="CHEBI:145989"/>
    </ligand>
</feature>
<protein>
    <recommendedName>
        <fullName evidence="7">3-phosphoshikimate 1-carboxyvinyltransferase</fullName>
        <ecNumber evidence="7">2.5.1.19</ecNumber>
    </recommendedName>
    <alternativeName>
        <fullName evidence="7">5-enolpyruvylshikimate-3-phosphate synthase</fullName>
        <shortName evidence="7">EPSP synthase</shortName>
        <shortName evidence="7">EPSPS</shortName>
    </alternativeName>
</protein>
<dbReference type="RefSeq" id="WP_149898623.1">
    <property type="nucleotide sequence ID" value="NZ_QRFF01000002.1"/>
</dbReference>
<keyword evidence="5 7" id="KW-0057">Aromatic amino acid biosynthesis</keyword>
<evidence type="ECO:0000256" key="6">
    <source>
        <dbReference type="ARBA" id="ARBA00044633"/>
    </source>
</evidence>
<gene>
    <name evidence="7" type="primary">aroA</name>
    <name evidence="10" type="ORF">DXM27_08315</name>
</gene>
<feature type="binding site" evidence="7">
    <location>
        <position position="23"/>
    </location>
    <ligand>
        <name>phosphoenolpyruvate</name>
        <dbReference type="ChEBI" id="CHEBI:58702"/>
    </ligand>
</feature>
<sequence length="425" mass="44870">MIELTITPPGHPLSGKVEPPGSKSITNRALLLAGLARGKSHLSGALKSDDTLYMAEALREMGVKVTEPDATTFVVEGTGVLQQPEKPLFLGNAGTATRFLTAAAALVDGAVIIDGDEHMRKRPILPLVEALRALGVEADAPTSCPPVTVRGKGMGFPKGNVTIDANLSSQYVSALLMAAACGDKPVDIILKGEEIGAKGYIDLTTSAMEAFGAKVERVSNAIWRVHPTGYTATDFHIEPDASAATYLWGAELLTGGAIDIGTPADKFTQPDAKAYDVMAKFPHLPAEIDGSQMQDAIPTIAVLAAFNETPVRFVGIANLRVKECDRIRAVSLGLNEIRNGLAHEEGDDLIVHSDPALAGQTVNASIDTFADHRIAMSFALAALKIGGIAIQNPVCVGKTYPAYWKELASLGVEYTEKESAAEPQH</sequence>
<evidence type="ECO:0000259" key="9">
    <source>
        <dbReference type="Pfam" id="PF00275"/>
    </source>
</evidence>
<dbReference type="PROSITE" id="PS00104">
    <property type="entry name" value="EPSP_SYNTHASE_1"/>
    <property type="match status" value="1"/>
</dbReference>
<comment type="caution">
    <text evidence="10">The sequence shown here is derived from an EMBL/GenBank/DDBJ whole genome shotgun (WGS) entry which is preliminary data.</text>
</comment>
<name>A0AA88JRQ1_RHIRH</name>
<feature type="binding site" evidence="7">
    <location>
        <position position="398"/>
    </location>
    <ligand>
        <name>phosphoenolpyruvate</name>
        <dbReference type="ChEBI" id="CHEBI:58702"/>
    </ligand>
</feature>
<feature type="binding site" evidence="7">
    <location>
        <position position="169"/>
    </location>
    <ligand>
        <name>3-phosphoshikimate</name>
        <dbReference type="ChEBI" id="CHEBI:145989"/>
    </ligand>
</feature>
<proteinExistence type="inferred from homology"/>
<feature type="binding site" evidence="7">
    <location>
        <position position="322"/>
    </location>
    <ligand>
        <name>3-phosphoshikimate</name>
        <dbReference type="ChEBI" id="CHEBI:145989"/>
    </ligand>
</feature>
<evidence type="ECO:0000256" key="2">
    <source>
        <dbReference type="ARBA" id="ARBA00009948"/>
    </source>
</evidence>
<dbReference type="SUPFAM" id="SSF55205">
    <property type="entry name" value="EPT/RTPC-like"/>
    <property type="match status" value="1"/>
</dbReference>